<dbReference type="PANTHER" id="PTHR36754:SF2">
    <property type="entry name" value="E3 UBIQUITIN-PROTEIN LIGASE TRIM37"/>
    <property type="match status" value="1"/>
</dbReference>
<dbReference type="RefSeq" id="XP_029724576.2">
    <property type="nucleotide sequence ID" value="XM_029868716.2"/>
</dbReference>
<dbReference type="EnsemblMetazoa" id="AALFPA23_002971.R3089">
    <property type="protein sequence ID" value="AALFPA23_002971.P3089"/>
    <property type="gene ID" value="AALFPA23_002971"/>
</dbReference>
<evidence type="ECO:0000256" key="2">
    <source>
        <dbReference type="SAM" id="Coils"/>
    </source>
</evidence>
<proteinExistence type="predicted"/>
<evidence type="ECO:0000256" key="1">
    <source>
        <dbReference type="PROSITE-ProRule" id="PRU00024"/>
    </source>
</evidence>
<sequence length="470" mass="53821">MNNPESAAVNSRRTGQSCPTHATKRGDLYCLTCEVVVCAECLIGSREHSRHSVDTVRDTYAGRFQETRAKLDSLNSHIKSLRREAEKCLVVLETVRRNEASMLDRLDRLMAEAKAQVVGASKKYAEQLEPLLLTTRLKSHNRDRIVNKIDGLSEGQFLAQQAEINRQCDGLMSNSMYSIPEQGDGSDGIECSLLPKIETLHHDLALDGRRFIPLSYIDRYAVKWNLHLERTDKLLLHLDTKEMIDLRGNFLFVLEILDRLPLKKTRIVVSIELPADVSHQITRVLSNDFSQLQNEKFHTKDGLVRIKYGIGPEDPITERNCYEFTLQKYRNKLRSVRDEMIEWKKYNIGHLIMVVCPSSGSKLTALQQSPAMIDANGVRWQLKVSINGKGTKGFVGAFLTKCTPQCGGWYDFFIELVHPRSERQNRVFKGCHQFEKQETVKLQQFMAVVFLDKFQDNGTLHFRFGIKMED</sequence>
<name>A0ABM1XUG6_AEDAL</name>
<evidence type="ECO:0000313" key="5">
    <source>
        <dbReference type="Proteomes" id="UP000069940"/>
    </source>
</evidence>
<keyword evidence="1" id="KW-0862">Zinc</keyword>
<dbReference type="PANTHER" id="PTHR36754">
    <property type="entry name" value="E3 UBIQUITIN-PROTEIN LIGASE TRIM37"/>
    <property type="match status" value="1"/>
</dbReference>
<dbReference type="InterPro" id="IPR000315">
    <property type="entry name" value="Znf_B-box"/>
</dbReference>
<dbReference type="SUPFAM" id="SSF49599">
    <property type="entry name" value="TRAF domain-like"/>
    <property type="match status" value="1"/>
</dbReference>
<feature type="domain" description="B box-type" evidence="3">
    <location>
        <begin position="13"/>
        <end position="56"/>
    </location>
</feature>
<keyword evidence="1" id="KW-0479">Metal-binding</keyword>
<keyword evidence="2" id="KW-0175">Coiled coil</keyword>
<dbReference type="PROSITE" id="PS50119">
    <property type="entry name" value="ZF_BBOX"/>
    <property type="match status" value="1"/>
</dbReference>
<keyword evidence="1" id="KW-0863">Zinc-finger</keyword>
<organism evidence="4 5">
    <name type="scientific">Aedes albopictus</name>
    <name type="common">Asian tiger mosquito</name>
    <name type="synonym">Stegomyia albopicta</name>
    <dbReference type="NCBI Taxonomy" id="7160"/>
    <lineage>
        <taxon>Eukaryota</taxon>
        <taxon>Metazoa</taxon>
        <taxon>Ecdysozoa</taxon>
        <taxon>Arthropoda</taxon>
        <taxon>Hexapoda</taxon>
        <taxon>Insecta</taxon>
        <taxon>Pterygota</taxon>
        <taxon>Neoptera</taxon>
        <taxon>Endopterygota</taxon>
        <taxon>Diptera</taxon>
        <taxon>Nematocera</taxon>
        <taxon>Culicoidea</taxon>
        <taxon>Culicidae</taxon>
        <taxon>Culicinae</taxon>
        <taxon>Aedini</taxon>
        <taxon>Aedes</taxon>
        <taxon>Stegomyia</taxon>
    </lineage>
</organism>
<protein>
    <recommendedName>
        <fullName evidence="3">B box-type domain-containing protein</fullName>
    </recommendedName>
</protein>
<dbReference type="Pfam" id="PF00643">
    <property type="entry name" value="zf-B_box"/>
    <property type="match status" value="1"/>
</dbReference>
<accession>A0ABM1XUG6</accession>
<dbReference type="SUPFAM" id="SSF57845">
    <property type="entry name" value="B-box zinc-binding domain"/>
    <property type="match status" value="1"/>
</dbReference>
<evidence type="ECO:0000313" key="4">
    <source>
        <dbReference type="EnsemblMetazoa" id="AALFPA23_002971.P3089"/>
    </source>
</evidence>
<feature type="coiled-coil region" evidence="2">
    <location>
        <begin position="64"/>
        <end position="123"/>
    </location>
</feature>
<dbReference type="GeneID" id="115264707"/>
<keyword evidence="5" id="KW-1185">Reference proteome</keyword>
<dbReference type="CDD" id="cd19756">
    <property type="entry name" value="Bbox2"/>
    <property type="match status" value="1"/>
</dbReference>
<reference evidence="4" key="2">
    <citation type="submission" date="2025-05" db="UniProtKB">
        <authorList>
            <consortium name="EnsemblMetazoa"/>
        </authorList>
    </citation>
    <scope>IDENTIFICATION</scope>
    <source>
        <strain evidence="4">Foshan</strain>
    </source>
</reference>
<dbReference type="Proteomes" id="UP000069940">
    <property type="component" value="Unassembled WGS sequence"/>
</dbReference>
<dbReference type="InterPro" id="IPR053003">
    <property type="entry name" value="TRIM_RBCC_E3_ubiq-ligases"/>
</dbReference>
<reference evidence="5" key="1">
    <citation type="journal article" date="2015" name="Proc. Natl. Acad. Sci. U.S.A.">
        <title>Genome sequence of the Asian Tiger mosquito, Aedes albopictus, reveals insights into its biology, genetics, and evolution.</title>
        <authorList>
            <person name="Chen X.G."/>
            <person name="Jiang X."/>
            <person name="Gu J."/>
            <person name="Xu M."/>
            <person name="Wu Y."/>
            <person name="Deng Y."/>
            <person name="Zhang C."/>
            <person name="Bonizzoni M."/>
            <person name="Dermauw W."/>
            <person name="Vontas J."/>
            <person name="Armbruster P."/>
            <person name="Huang X."/>
            <person name="Yang Y."/>
            <person name="Zhang H."/>
            <person name="He W."/>
            <person name="Peng H."/>
            <person name="Liu Y."/>
            <person name="Wu K."/>
            <person name="Chen J."/>
            <person name="Lirakis M."/>
            <person name="Topalis P."/>
            <person name="Van Leeuwen T."/>
            <person name="Hall A.B."/>
            <person name="Jiang X."/>
            <person name="Thorpe C."/>
            <person name="Mueller R.L."/>
            <person name="Sun C."/>
            <person name="Waterhouse R.M."/>
            <person name="Yan G."/>
            <person name="Tu Z.J."/>
            <person name="Fang X."/>
            <person name="James A.A."/>
        </authorList>
    </citation>
    <scope>NUCLEOTIDE SEQUENCE [LARGE SCALE GENOMIC DNA]</scope>
    <source>
        <strain evidence="5">Foshan</strain>
    </source>
</reference>
<dbReference type="Gene3D" id="3.30.160.60">
    <property type="entry name" value="Classic Zinc Finger"/>
    <property type="match status" value="1"/>
</dbReference>
<evidence type="ECO:0000259" key="3">
    <source>
        <dbReference type="PROSITE" id="PS50119"/>
    </source>
</evidence>